<name>A0A495J4I7_9SPHI</name>
<keyword evidence="3" id="KW-1185">Reference proteome</keyword>
<keyword evidence="1" id="KW-0472">Membrane</keyword>
<keyword evidence="1" id="KW-0812">Transmembrane</keyword>
<dbReference type="EMBL" id="RBKU01000001">
    <property type="protein sequence ID" value="RKR82899.1"/>
    <property type="molecule type" value="Genomic_DNA"/>
</dbReference>
<comment type="caution">
    <text evidence="2">The sequence shown here is derived from an EMBL/GenBank/DDBJ whole genome shotgun (WGS) entry which is preliminary data.</text>
</comment>
<sequence>MVFHFLLILHSMFRWLVFGSLLSTSVLAWISLFNKNHFDNRHRQLVKSTQILVVLSVMIGISLYMANPLRAYFFRHLADGRQTGETTYFALFHSAVMLAVPIVTSVGVYQVKVAKPDNKKLKFMAVYFTIALILVLAFSPWPFMSVVHRPLVR</sequence>
<organism evidence="2 3">
    <name type="scientific">Mucilaginibacter gracilis</name>
    <dbReference type="NCBI Taxonomy" id="423350"/>
    <lineage>
        <taxon>Bacteria</taxon>
        <taxon>Pseudomonadati</taxon>
        <taxon>Bacteroidota</taxon>
        <taxon>Sphingobacteriia</taxon>
        <taxon>Sphingobacteriales</taxon>
        <taxon>Sphingobacteriaceae</taxon>
        <taxon>Mucilaginibacter</taxon>
    </lineage>
</organism>
<evidence type="ECO:0000313" key="2">
    <source>
        <dbReference type="EMBL" id="RKR82899.1"/>
    </source>
</evidence>
<feature type="transmembrane region" description="Helical" evidence="1">
    <location>
        <begin position="12"/>
        <end position="33"/>
    </location>
</feature>
<dbReference type="AlphaFoldDB" id="A0A495J4I7"/>
<gene>
    <name evidence="2" type="ORF">BDD43_3092</name>
</gene>
<feature type="transmembrane region" description="Helical" evidence="1">
    <location>
        <begin position="45"/>
        <end position="66"/>
    </location>
</feature>
<proteinExistence type="predicted"/>
<dbReference type="Proteomes" id="UP000268007">
    <property type="component" value="Unassembled WGS sequence"/>
</dbReference>
<evidence type="ECO:0000313" key="3">
    <source>
        <dbReference type="Proteomes" id="UP000268007"/>
    </source>
</evidence>
<accession>A0A495J4I7</accession>
<protein>
    <submittedName>
        <fullName evidence="2">Uncharacterized protein</fullName>
    </submittedName>
</protein>
<feature type="transmembrane region" description="Helical" evidence="1">
    <location>
        <begin position="86"/>
        <end position="109"/>
    </location>
</feature>
<feature type="transmembrane region" description="Helical" evidence="1">
    <location>
        <begin position="121"/>
        <end position="143"/>
    </location>
</feature>
<dbReference type="OrthoDB" id="329514at2"/>
<reference evidence="2 3" key="1">
    <citation type="submission" date="2018-10" db="EMBL/GenBank/DDBJ databases">
        <title>Genomic Encyclopedia of Archaeal and Bacterial Type Strains, Phase II (KMG-II): from individual species to whole genera.</title>
        <authorList>
            <person name="Goeker M."/>
        </authorList>
    </citation>
    <scope>NUCLEOTIDE SEQUENCE [LARGE SCALE GENOMIC DNA]</scope>
    <source>
        <strain evidence="2 3">DSM 18602</strain>
    </source>
</reference>
<keyword evidence="1" id="KW-1133">Transmembrane helix</keyword>
<evidence type="ECO:0000256" key="1">
    <source>
        <dbReference type="SAM" id="Phobius"/>
    </source>
</evidence>